<proteinExistence type="inferred from homology"/>
<evidence type="ECO:0000256" key="2">
    <source>
        <dbReference type="ARBA" id="ARBA00022448"/>
    </source>
</evidence>
<dbReference type="SUPFAM" id="SSF47917">
    <property type="entry name" value="C-terminal domain of alpha and beta subunits of F1 ATP synthase"/>
    <property type="match status" value="1"/>
</dbReference>
<evidence type="ECO:0000256" key="1">
    <source>
        <dbReference type="ARBA" id="ARBA00008936"/>
    </source>
</evidence>
<accession>A0A9P8FFB0</accession>
<feature type="non-terminal residue" evidence="6">
    <location>
        <position position="1"/>
    </location>
</feature>
<keyword evidence="4" id="KW-0067">ATP-binding</keyword>
<dbReference type="Proteomes" id="UP000729357">
    <property type="component" value="Unassembled WGS sequence"/>
</dbReference>
<dbReference type="EMBL" id="JAHFXS010002625">
    <property type="protein sequence ID" value="KAG9971477.1"/>
    <property type="molecule type" value="Genomic_DNA"/>
</dbReference>
<feature type="non-terminal residue" evidence="6">
    <location>
        <position position="52"/>
    </location>
</feature>
<evidence type="ECO:0008006" key="8">
    <source>
        <dbReference type="Google" id="ProtNLM"/>
    </source>
</evidence>
<keyword evidence="2" id="KW-0813">Transport</keyword>
<reference evidence="6" key="2">
    <citation type="submission" date="2021-08" db="EMBL/GenBank/DDBJ databases">
        <authorList>
            <person name="Gostincar C."/>
            <person name="Sun X."/>
            <person name="Song Z."/>
            <person name="Gunde-Cimerman N."/>
        </authorList>
    </citation>
    <scope>NUCLEOTIDE SEQUENCE</scope>
    <source>
        <strain evidence="6">EXF-9298</strain>
    </source>
</reference>
<protein>
    <recommendedName>
        <fullName evidence="8">F0F1 ATP synthase subunit beta</fullName>
    </recommendedName>
</protein>
<dbReference type="InterPro" id="IPR024034">
    <property type="entry name" value="ATPase_F1/V1_b/a_C"/>
</dbReference>
<comment type="caution">
    <text evidence="6">The sequence shown here is derived from an EMBL/GenBank/DDBJ whole genome shotgun (WGS) entry which is preliminary data.</text>
</comment>
<organism evidence="6 7">
    <name type="scientific">Aureobasidium melanogenum</name>
    <name type="common">Aureobasidium pullulans var. melanogenum</name>
    <dbReference type="NCBI Taxonomy" id="46634"/>
    <lineage>
        <taxon>Eukaryota</taxon>
        <taxon>Fungi</taxon>
        <taxon>Dikarya</taxon>
        <taxon>Ascomycota</taxon>
        <taxon>Pezizomycotina</taxon>
        <taxon>Dothideomycetes</taxon>
        <taxon>Dothideomycetidae</taxon>
        <taxon>Dothideales</taxon>
        <taxon>Saccotheciaceae</taxon>
        <taxon>Aureobasidium</taxon>
    </lineage>
</organism>
<keyword evidence="3" id="KW-0547">Nucleotide-binding</keyword>
<comment type="similarity">
    <text evidence="1">Belongs to the ATPase alpha/beta chains family.</text>
</comment>
<keyword evidence="7" id="KW-1185">Reference proteome</keyword>
<reference evidence="6" key="1">
    <citation type="journal article" date="2021" name="J Fungi (Basel)">
        <title>Virulence traits and population genomics of the black yeast Aureobasidium melanogenum.</title>
        <authorList>
            <person name="Cernosa A."/>
            <person name="Sun X."/>
            <person name="Gostincar C."/>
            <person name="Fang C."/>
            <person name="Gunde-Cimerman N."/>
            <person name="Song Z."/>
        </authorList>
    </citation>
    <scope>NUCLEOTIDE SEQUENCE</scope>
    <source>
        <strain evidence="6">EXF-9298</strain>
    </source>
</reference>
<evidence type="ECO:0000313" key="6">
    <source>
        <dbReference type="EMBL" id="KAG9971477.1"/>
    </source>
</evidence>
<evidence type="ECO:0000256" key="5">
    <source>
        <dbReference type="ARBA" id="ARBA00023065"/>
    </source>
</evidence>
<keyword evidence="5" id="KW-0406">Ion transport</keyword>
<dbReference type="AlphaFoldDB" id="A0A9P8FFB0"/>
<evidence type="ECO:0000313" key="7">
    <source>
        <dbReference type="Proteomes" id="UP000729357"/>
    </source>
</evidence>
<gene>
    <name evidence="6" type="ORF">KCU98_g13857</name>
</gene>
<dbReference type="GO" id="GO:0006811">
    <property type="term" value="P:monoatomic ion transport"/>
    <property type="evidence" value="ECO:0007669"/>
    <property type="project" value="UniProtKB-KW"/>
</dbReference>
<evidence type="ECO:0000256" key="3">
    <source>
        <dbReference type="ARBA" id="ARBA00022741"/>
    </source>
</evidence>
<dbReference type="Gene3D" id="1.10.1140.10">
    <property type="entry name" value="Bovine Mitochondrial F1-atpase, Atp Synthase Beta Chain, Chain D, domain 3"/>
    <property type="match status" value="1"/>
</dbReference>
<sequence length="52" mass="5599">GKLVDLKDTIKSFKAIMNGEADDLPEGAFYMVGDLDSARAKGEKILAELEGK</sequence>
<name>A0A9P8FFB0_AURME</name>
<evidence type="ECO:0000256" key="4">
    <source>
        <dbReference type="ARBA" id="ARBA00022840"/>
    </source>
</evidence>